<proteinExistence type="predicted"/>
<organism evidence="2 3">
    <name type="scientific">Eragrostis curvula</name>
    <name type="common">weeping love grass</name>
    <dbReference type="NCBI Taxonomy" id="38414"/>
    <lineage>
        <taxon>Eukaryota</taxon>
        <taxon>Viridiplantae</taxon>
        <taxon>Streptophyta</taxon>
        <taxon>Embryophyta</taxon>
        <taxon>Tracheophyta</taxon>
        <taxon>Spermatophyta</taxon>
        <taxon>Magnoliopsida</taxon>
        <taxon>Liliopsida</taxon>
        <taxon>Poales</taxon>
        <taxon>Poaceae</taxon>
        <taxon>PACMAD clade</taxon>
        <taxon>Chloridoideae</taxon>
        <taxon>Eragrostideae</taxon>
        <taxon>Eragrostidinae</taxon>
        <taxon>Eragrostis</taxon>
    </lineage>
</organism>
<evidence type="ECO:0000256" key="1">
    <source>
        <dbReference type="SAM" id="MobiDB-lite"/>
    </source>
</evidence>
<feature type="non-terminal residue" evidence="2">
    <location>
        <position position="1"/>
    </location>
</feature>
<accession>A0A5J9U3Z2</accession>
<dbReference type="Proteomes" id="UP000324897">
    <property type="component" value="Chromosome 7"/>
</dbReference>
<feature type="region of interest" description="Disordered" evidence="1">
    <location>
        <begin position="53"/>
        <end position="74"/>
    </location>
</feature>
<dbReference type="AlphaFoldDB" id="A0A5J9U3Z2"/>
<comment type="caution">
    <text evidence="2">The sequence shown here is derived from an EMBL/GenBank/DDBJ whole genome shotgun (WGS) entry which is preliminary data.</text>
</comment>
<protein>
    <submittedName>
        <fullName evidence="2">Uncharacterized protein</fullName>
    </submittedName>
</protein>
<keyword evidence="3" id="KW-1185">Reference proteome</keyword>
<reference evidence="2 3" key="1">
    <citation type="journal article" date="2019" name="Sci. Rep.">
        <title>A high-quality genome of Eragrostis curvula grass provides insights into Poaceae evolution and supports new strategies to enhance forage quality.</title>
        <authorList>
            <person name="Carballo J."/>
            <person name="Santos B.A.C.M."/>
            <person name="Zappacosta D."/>
            <person name="Garbus I."/>
            <person name="Selva J.P."/>
            <person name="Gallo C.A."/>
            <person name="Diaz A."/>
            <person name="Albertini E."/>
            <person name="Caccamo M."/>
            <person name="Echenique V."/>
        </authorList>
    </citation>
    <scope>NUCLEOTIDE SEQUENCE [LARGE SCALE GENOMIC DNA]</scope>
    <source>
        <strain evidence="3">cv. Victoria</strain>
        <tissue evidence="2">Leaf</tissue>
    </source>
</reference>
<gene>
    <name evidence="2" type="ORF">EJB05_34474</name>
</gene>
<sequence>MFKYGFTDVVSGNDLMISLPVHIEQFHDSFFMIPVGFVSHEEDAAQENWNAPYTDGERQESLSLSMDAHLNDGS</sequence>
<dbReference type="EMBL" id="RWGY01000029">
    <property type="protein sequence ID" value="TVU18383.1"/>
    <property type="molecule type" value="Genomic_DNA"/>
</dbReference>
<dbReference type="Gramene" id="TVU18383">
    <property type="protein sequence ID" value="TVU18383"/>
    <property type="gene ID" value="EJB05_34474"/>
</dbReference>
<evidence type="ECO:0000313" key="2">
    <source>
        <dbReference type="EMBL" id="TVU18383.1"/>
    </source>
</evidence>
<evidence type="ECO:0000313" key="3">
    <source>
        <dbReference type="Proteomes" id="UP000324897"/>
    </source>
</evidence>
<name>A0A5J9U3Z2_9POAL</name>